<dbReference type="Proteomes" id="UP000292564">
    <property type="component" value="Unassembled WGS sequence"/>
</dbReference>
<proteinExistence type="predicted"/>
<organism evidence="3 4">
    <name type="scientific">Krasilnikovia cinnamomea</name>
    <dbReference type="NCBI Taxonomy" id="349313"/>
    <lineage>
        <taxon>Bacteria</taxon>
        <taxon>Bacillati</taxon>
        <taxon>Actinomycetota</taxon>
        <taxon>Actinomycetes</taxon>
        <taxon>Micromonosporales</taxon>
        <taxon>Micromonosporaceae</taxon>
        <taxon>Krasilnikovia</taxon>
    </lineage>
</organism>
<feature type="domain" description="DUF7144" evidence="2">
    <location>
        <begin position="24"/>
        <end position="138"/>
    </location>
</feature>
<feature type="transmembrane region" description="Helical" evidence="1">
    <location>
        <begin position="93"/>
        <end position="112"/>
    </location>
</feature>
<dbReference type="RefSeq" id="WP_130508498.1">
    <property type="nucleotide sequence ID" value="NZ_SHKY01000001.1"/>
</dbReference>
<evidence type="ECO:0000313" key="3">
    <source>
        <dbReference type="EMBL" id="RZU49417.1"/>
    </source>
</evidence>
<comment type="caution">
    <text evidence="3">The sequence shown here is derived from an EMBL/GenBank/DDBJ whole genome shotgun (WGS) entry which is preliminary data.</text>
</comment>
<keyword evidence="1" id="KW-0472">Membrane</keyword>
<gene>
    <name evidence="3" type="ORF">EV385_1167</name>
</gene>
<dbReference type="InterPro" id="IPR055568">
    <property type="entry name" value="DUF7144"/>
</dbReference>
<reference evidence="3 4" key="1">
    <citation type="submission" date="2019-02" db="EMBL/GenBank/DDBJ databases">
        <title>Sequencing the genomes of 1000 actinobacteria strains.</title>
        <authorList>
            <person name="Klenk H.-P."/>
        </authorList>
    </citation>
    <scope>NUCLEOTIDE SEQUENCE [LARGE SCALE GENOMIC DNA]</scope>
    <source>
        <strain evidence="3 4">DSM 45162</strain>
    </source>
</reference>
<dbReference type="AlphaFoldDB" id="A0A4Q7ZFB2"/>
<keyword evidence="4" id="KW-1185">Reference proteome</keyword>
<evidence type="ECO:0000256" key="1">
    <source>
        <dbReference type="SAM" id="Phobius"/>
    </source>
</evidence>
<dbReference type="OrthoDB" id="4482242at2"/>
<evidence type="ECO:0000259" key="2">
    <source>
        <dbReference type="Pfam" id="PF23636"/>
    </source>
</evidence>
<feature type="transmembrane region" description="Helical" evidence="1">
    <location>
        <begin position="118"/>
        <end position="139"/>
    </location>
</feature>
<protein>
    <recommendedName>
        <fullName evidence="2">DUF7144 domain-containing protein</fullName>
    </recommendedName>
</protein>
<feature type="transmembrane region" description="Helical" evidence="1">
    <location>
        <begin position="21"/>
        <end position="48"/>
    </location>
</feature>
<sequence length="149" mass="16144">MAHVQQTPAHLRNYANPATAWFGWVLFVGIVLVGAGLINVMQGLIALLDENFYLQPASKLVINLSYAVWGWTLLLMGAALVAAGIGVLRGSTWARTVGVIAASVNAFVNIGFVTAYPAWTIFAVTFDFIAIYTLVVHGGEVRAPREQRR</sequence>
<dbReference type="Pfam" id="PF23636">
    <property type="entry name" value="DUF7144"/>
    <property type="match status" value="1"/>
</dbReference>
<keyword evidence="1" id="KW-1133">Transmembrane helix</keyword>
<accession>A0A4Q7ZFB2</accession>
<name>A0A4Q7ZFB2_9ACTN</name>
<evidence type="ECO:0000313" key="4">
    <source>
        <dbReference type="Proteomes" id="UP000292564"/>
    </source>
</evidence>
<feature type="transmembrane region" description="Helical" evidence="1">
    <location>
        <begin position="68"/>
        <end position="88"/>
    </location>
</feature>
<dbReference type="EMBL" id="SHKY01000001">
    <property type="protein sequence ID" value="RZU49417.1"/>
    <property type="molecule type" value="Genomic_DNA"/>
</dbReference>
<keyword evidence="1" id="KW-0812">Transmembrane</keyword>